<reference evidence="2" key="2">
    <citation type="submission" date="2015-06" db="EMBL/GenBank/DDBJ databases">
        <title>Environmentally co-occuring mercury resistance plasmids are genetically and phenotypically diverse and confer variable context-dependent fitness effects.</title>
        <authorList>
            <person name="Hall J.P.J."/>
            <person name="Harrison E."/>
            <person name="Lilley A.K."/>
            <person name="Paterson S."/>
            <person name="Spiers A.J."/>
            <person name="Brockhurst M.A."/>
        </authorList>
    </citation>
    <scope>NUCLEOTIDE SEQUENCE [LARGE SCALE GENOMIC DNA]</scope>
    <source>
        <strain evidence="2">SBW25</strain>
        <plasmid evidence="2">pQBR57</plasmid>
    </source>
</reference>
<evidence type="ECO:0000256" key="1">
    <source>
        <dbReference type="SAM" id="MobiDB-lite"/>
    </source>
</evidence>
<gene>
    <name evidence="2" type="ORF">PQBR57_0031</name>
</gene>
<dbReference type="EMBL" id="LN713926">
    <property type="protein sequence ID" value="CEK41984.1"/>
    <property type="molecule type" value="Genomic_DNA"/>
</dbReference>
<sequence length="138" mass="14609">MCDEDSTFTERARSWLKESEPGQDEIQDAYSKMLAKLAKTPDIASADTDECLDLLVKAYGGVGGSIDGLLAMVETAKASQPAEASADAIPLDFGNLYEVSDAPVVELSKEEKRVAFLKLKAQISGMSGAVAVESGSVF</sequence>
<organism evidence="2">
    <name type="scientific">Pseudomonas fluorescens (strain SBW25)</name>
    <dbReference type="NCBI Taxonomy" id="216595"/>
    <lineage>
        <taxon>Bacteria</taxon>
        <taxon>Pseudomonadati</taxon>
        <taxon>Pseudomonadota</taxon>
        <taxon>Gammaproteobacteria</taxon>
        <taxon>Pseudomonadales</taxon>
        <taxon>Pseudomonadaceae</taxon>
        <taxon>Pseudomonas</taxon>
    </lineage>
</organism>
<reference evidence="2" key="1">
    <citation type="submission" date="2014-12" db="EMBL/GenBank/DDBJ databases">
        <authorList>
            <person name="Hall J."/>
        </authorList>
    </citation>
    <scope>NUCLEOTIDE SEQUENCE [LARGE SCALE GENOMIC DNA]</scope>
    <source>
        <strain evidence="2">SBW25</strain>
        <plasmid evidence="2">pQBR57</plasmid>
    </source>
</reference>
<feature type="region of interest" description="Disordered" evidence="1">
    <location>
        <begin position="1"/>
        <end position="23"/>
    </location>
</feature>
<dbReference type="AlphaFoldDB" id="A0A0G4E486"/>
<evidence type="ECO:0000313" key="2">
    <source>
        <dbReference type="EMBL" id="CEK41984.1"/>
    </source>
</evidence>
<geneLocation type="plasmid" evidence="2">
    <name>pQBR57</name>
</geneLocation>
<proteinExistence type="predicted"/>
<accession>A0A0G4E486</accession>
<protein>
    <submittedName>
        <fullName evidence="2">Uncharacterized protein</fullName>
    </submittedName>
</protein>
<dbReference type="RefSeq" id="WP_192963206.1">
    <property type="nucleotide sequence ID" value="NZ_LN713926.1"/>
</dbReference>
<feature type="compositionally biased region" description="Basic and acidic residues" evidence="1">
    <location>
        <begin position="8"/>
        <end position="20"/>
    </location>
</feature>
<name>A0A0G4E486_PSEFS</name>
<keyword evidence="2" id="KW-0614">Plasmid</keyword>